<evidence type="ECO:0000256" key="1">
    <source>
        <dbReference type="SAM" id="MobiDB-lite"/>
    </source>
</evidence>
<keyword evidence="3" id="KW-1185">Reference proteome</keyword>
<name>A0A7J0FGP3_9ERIC</name>
<sequence length="57" mass="6149">MPETAETTAMGWGTCGWRSSRPRRRQGASGPSRTGPVAADEVEWTGPVEFEDRVAAV</sequence>
<accession>A0A7J0FGP3</accession>
<feature type="region of interest" description="Disordered" evidence="1">
    <location>
        <begin position="1"/>
        <end position="41"/>
    </location>
</feature>
<evidence type="ECO:0000313" key="3">
    <source>
        <dbReference type="Proteomes" id="UP000585474"/>
    </source>
</evidence>
<dbReference type="AlphaFoldDB" id="A0A7J0FGP3"/>
<comment type="caution">
    <text evidence="2">The sequence shown here is derived from an EMBL/GenBank/DDBJ whole genome shotgun (WGS) entry which is preliminary data.</text>
</comment>
<evidence type="ECO:0000313" key="2">
    <source>
        <dbReference type="EMBL" id="GFY97596.1"/>
    </source>
</evidence>
<reference evidence="2 3" key="1">
    <citation type="submission" date="2019-07" db="EMBL/GenBank/DDBJ databases">
        <title>De Novo Assembly of kiwifruit Actinidia rufa.</title>
        <authorList>
            <person name="Sugita-Konishi S."/>
            <person name="Sato K."/>
            <person name="Mori E."/>
            <person name="Abe Y."/>
            <person name="Kisaki G."/>
            <person name="Hamano K."/>
            <person name="Suezawa K."/>
            <person name="Otani M."/>
            <person name="Fukuda T."/>
            <person name="Manabe T."/>
            <person name="Gomi K."/>
            <person name="Tabuchi M."/>
            <person name="Akimitsu K."/>
            <person name="Kataoka I."/>
        </authorList>
    </citation>
    <scope>NUCLEOTIDE SEQUENCE [LARGE SCALE GENOMIC DNA]</scope>
    <source>
        <strain evidence="3">cv. Fuchu</strain>
    </source>
</reference>
<dbReference type="Proteomes" id="UP000585474">
    <property type="component" value="Unassembled WGS sequence"/>
</dbReference>
<proteinExistence type="predicted"/>
<dbReference type="EMBL" id="BJWL01000012">
    <property type="protein sequence ID" value="GFY97596.1"/>
    <property type="molecule type" value="Genomic_DNA"/>
</dbReference>
<protein>
    <submittedName>
        <fullName evidence="2">Early nodulin-like protein 5</fullName>
    </submittedName>
</protein>
<gene>
    <name evidence="2" type="ORF">Acr_12g0001370</name>
</gene>
<organism evidence="2 3">
    <name type="scientific">Actinidia rufa</name>
    <dbReference type="NCBI Taxonomy" id="165716"/>
    <lineage>
        <taxon>Eukaryota</taxon>
        <taxon>Viridiplantae</taxon>
        <taxon>Streptophyta</taxon>
        <taxon>Embryophyta</taxon>
        <taxon>Tracheophyta</taxon>
        <taxon>Spermatophyta</taxon>
        <taxon>Magnoliopsida</taxon>
        <taxon>eudicotyledons</taxon>
        <taxon>Gunneridae</taxon>
        <taxon>Pentapetalae</taxon>
        <taxon>asterids</taxon>
        <taxon>Ericales</taxon>
        <taxon>Actinidiaceae</taxon>
        <taxon>Actinidia</taxon>
    </lineage>
</organism>